<dbReference type="Proteomes" id="UP001369082">
    <property type="component" value="Unassembled WGS sequence"/>
</dbReference>
<dbReference type="NCBIfam" id="TIGR00341">
    <property type="entry name" value="TIGR00341 family protein"/>
    <property type="match status" value="1"/>
</dbReference>
<dbReference type="InterPro" id="IPR005240">
    <property type="entry name" value="DUF389"/>
</dbReference>
<evidence type="ECO:0000256" key="1">
    <source>
        <dbReference type="SAM" id="Phobius"/>
    </source>
</evidence>
<organism evidence="2 3">
    <name type="scientific">Psychromonas aquatilis</name>
    <dbReference type="NCBI Taxonomy" id="2005072"/>
    <lineage>
        <taxon>Bacteria</taxon>
        <taxon>Pseudomonadati</taxon>
        <taxon>Pseudomonadota</taxon>
        <taxon>Gammaproteobacteria</taxon>
        <taxon>Alteromonadales</taxon>
        <taxon>Psychromonadaceae</taxon>
        <taxon>Psychromonas</taxon>
    </lineage>
</organism>
<gene>
    <name evidence="2" type="ORF">V6256_10180</name>
</gene>
<dbReference type="PANTHER" id="PTHR20992:SF9">
    <property type="entry name" value="AT15442P-RELATED"/>
    <property type="match status" value="1"/>
</dbReference>
<evidence type="ECO:0000313" key="3">
    <source>
        <dbReference type="Proteomes" id="UP001369082"/>
    </source>
</evidence>
<dbReference type="PANTHER" id="PTHR20992">
    <property type="entry name" value="AT15442P-RELATED"/>
    <property type="match status" value="1"/>
</dbReference>
<dbReference type="RefSeq" id="WP_341598105.1">
    <property type="nucleotide sequence ID" value="NZ_JBAKAZ010000036.1"/>
</dbReference>
<comment type="caution">
    <text evidence="2">The sequence shown here is derived from an EMBL/GenBank/DDBJ whole genome shotgun (WGS) entry which is preliminary data.</text>
</comment>
<accession>A0ABU9GRN5</accession>
<feature type="transmembrane region" description="Helical" evidence="1">
    <location>
        <begin position="338"/>
        <end position="357"/>
    </location>
</feature>
<feature type="transmembrane region" description="Helical" evidence="1">
    <location>
        <begin position="395"/>
        <end position="417"/>
    </location>
</feature>
<feature type="transmembrane region" description="Helical" evidence="1">
    <location>
        <begin position="429"/>
        <end position="449"/>
    </location>
</feature>
<name>A0ABU9GRN5_9GAMM</name>
<keyword evidence="3" id="KW-1185">Reference proteome</keyword>
<dbReference type="Gene3D" id="2.60.200.40">
    <property type="match status" value="1"/>
</dbReference>
<feature type="transmembrane region" description="Helical" evidence="1">
    <location>
        <begin position="363"/>
        <end position="383"/>
    </location>
</feature>
<feature type="transmembrane region" description="Helical" evidence="1">
    <location>
        <begin position="524"/>
        <end position="543"/>
    </location>
</feature>
<keyword evidence="1" id="KW-1133">Transmembrane helix</keyword>
<reference evidence="2 3" key="1">
    <citation type="submission" date="2024-02" db="EMBL/GenBank/DDBJ databases">
        <title>Bacteria isolated from the canopy kelp, Nereocystis luetkeana.</title>
        <authorList>
            <person name="Pfister C.A."/>
            <person name="Younker I.T."/>
            <person name="Light S.H."/>
        </authorList>
    </citation>
    <scope>NUCLEOTIDE SEQUENCE [LARGE SCALE GENOMIC DNA]</scope>
    <source>
        <strain evidence="2 3">TI.1.05</strain>
    </source>
</reference>
<feature type="transmembrane region" description="Helical" evidence="1">
    <location>
        <begin position="488"/>
        <end position="512"/>
    </location>
</feature>
<protein>
    <submittedName>
        <fullName evidence="2">TIGR00341 family protein</fullName>
    </submittedName>
</protein>
<keyword evidence="1" id="KW-0472">Membrane</keyword>
<proteinExistence type="predicted"/>
<keyword evidence="1" id="KW-0812">Transmembrane</keyword>
<evidence type="ECO:0000313" key="2">
    <source>
        <dbReference type="EMBL" id="MEL0629972.1"/>
    </source>
</evidence>
<feature type="transmembrane region" description="Helical" evidence="1">
    <location>
        <begin position="461"/>
        <end position="482"/>
    </location>
</feature>
<dbReference type="InterPro" id="IPR016064">
    <property type="entry name" value="NAD/diacylglycerol_kinase_sf"/>
</dbReference>
<sequence>MSDSFLLFDIEEKDKIADKVLPLFEEAVLPRAWEKHQVQFNEGTRVYAYVNDQQAADVIEAAIEGGWQLAILPHPQSIYAKRGFCGQSNLELAIKGAEQSEPKQVSLVRCNGRILLSELVFGESFNLLPSAKSLNLIDRIKLAWTNANKIRQACPQKITISTANNNQFTTAALGVVIAAHVHDSWLSKHILPNSHINDGMIHAIVIAPRSIIELLRFITISTLARYYALPRFLGLVKTKGLTVTNGESLNYQIDGQQVQAETLSIQTENEVLTLLVGESLPIIDTSSVDKEQCKTSNLPVGEAVAGIATKPLAFIARAATEEFKDLYQLLRDNATPSAIFLTLMALSTLLASVGLFASSAPVIIGAMILAPLMGPIVSLSMALTRQDSSLLTASAKTLSIGILVSLGFSSIASFIIPMEIITPEIAARLSPSLLDLGVAVISGIAAAYAHARVDAAKSLAGVAIAVALVPPLSVAGIGIGWVDYHVAWGALLLFLTNLAGIVFAAALTFLALGYAPFTRAKKGLLIAFIGVALVSIPLVFSFMRLADEATIIQQLEGKQVGKITLREVTANALSPIKVSVKLVTPETLTSDNLDAVKKAIEVQLQQQVIMEAEVIIRRE</sequence>
<dbReference type="Pfam" id="PF04087">
    <property type="entry name" value="DUF389"/>
    <property type="match status" value="1"/>
</dbReference>
<dbReference type="EMBL" id="JBAKAZ010000036">
    <property type="protein sequence ID" value="MEL0629972.1"/>
    <property type="molecule type" value="Genomic_DNA"/>
</dbReference>
<dbReference type="SUPFAM" id="SSF111331">
    <property type="entry name" value="NAD kinase/diacylglycerol kinase-like"/>
    <property type="match status" value="1"/>
</dbReference>